<protein>
    <submittedName>
        <fullName evidence="2">Uncharacterized protein</fullName>
    </submittedName>
</protein>
<gene>
    <name evidence="2" type="ORF">GA0061070_102917</name>
</gene>
<evidence type="ECO:0000313" key="2">
    <source>
        <dbReference type="EMBL" id="SCC49237.1"/>
    </source>
</evidence>
<evidence type="ECO:0000256" key="1">
    <source>
        <dbReference type="SAM" id="Phobius"/>
    </source>
</evidence>
<reference evidence="3" key="1">
    <citation type="submission" date="2016-08" db="EMBL/GenBank/DDBJ databases">
        <authorList>
            <person name="Varghese N."/>
            <person name="Submissions Spin"/>
        </authorList>
    </citation>
    <scope>NUCLEOTIDE SEQUENCE [LARGE SCALE GENOMIC DNA]</scope>
    <source>
        <strain evidence="3">REICA_142</strain>
    </source>
</reference>
<feature type="transmembrane region" description="Helical" evidence="1">
    <location>
        <begin position="6"/>
        <end position="29"/>
    </location>
</feature>
<dbReference type="AlphaFoldDB" id="A0A1C4EZV0"/>
<dbReference type="Proteomes" id="UP000198515">
    <property type="component" value="Unassembled WGS sequence"/>
</dbReference>
<dbReference type="EMBL" id="FMBC01000029">
    <property type="protein sequence ID" value="SCC49237.1"/>
    <property type="molecule type" value="Genomic_DNA"/>
</dbReference>
<proteinExistence type="predicted"/>
<organism evidence="2 3">
    <name type="scientific">Kosakonia oryziphila</name>
    <dbReference type="NCBI Taxonomy" id="1005667"/>
    <lineage>
        <taxon>Bacteria</taxon>
        <taxon>Pseudomonadati</taxon>
        <taxon>Pseudomonadota</taxon>
        <taxon>Gammaproteobacteria</taxon>
        <taxon>Enterobacterales</taxon>
        <taxon>Enterobacteriaceae</taxon>
        <taxon>Kosakonia</taxon>
    </lineage>
</organism>
<sequence length="42" mass="4776">MPPVLFWRIFAGGVAGLNKSFVIPGVYVTRKDSIRCIRKLRI</sequence>
<keyword evidence="3" id="KW-1185">Reference proteome</keyword>
<evidence type="ECO:0000313" key="3">
    <source>
        <dbReference type="Proteomes" id="UP000198515"/>
    </source>
</evidence>
<keyword evidence="1" id="KW-0472">Membrane</keyword>
<keyword evidence="1" id="KW-1133">Transmembrane helix</keyword>
<accession>A0A1C4EZV0</accession>
<name>A0A1C4EZV0_9ENTR</name>
<keyword evidence="1" id="KW-0812">Transmembrane</keyword>